<evidence type="ECO:0000313" key="4">
    <source>
        <dbReference type="Proteomes" id="UP001147653"/>
    </source>
</evidence>
<evidence type="ECO:0000313" key="3">
    <source>
        <dbReference type="EMBL" id="MDA0185749.1"/>
    </source>
</evidence>
<dbReference type="Proteomes" id="UP001147653">
    <property type="component" value="Unassembled WGS sequence"/>
</dbReference>
<accession>A0A9X3SBN4</accession>
<dbReference type="RefSeq" id="WP_270030269.1">
    <property type="nucleotide sequence ID" value="NZ_JAPDDP010000141.1"/>
</dbReference>
<organism evidence="3 4">
    <name type="scientific">Solirubrobacter phytolaccae</name>
    <dbReference type="NCBI Taxonomy" id="1404360"/>
    <lineage>
        <taxon>Bacteria</taxon>
        <taxon>Bacillati</taxon>
        <taxon>Actinomycetota</taxon>
        <taxon>Thermoleophilia</taxon>
        <taxon>Solirubrobacterales</taxon>
        <taxon>Solirubrobacteraceae</taxon>
        <taxon>Solirubrobacter</taxon>
    </lineage>
</organism>
<feature type="domain" description="FIST" evidence="1">
    <location>
        <begin position="34"/>
        <end position="225"/>
    </location>
</feature>
<name>A0A9X3SBN4_9ACTN</name>
<dbReference type="PANTHER" id="PTHR40252:SF2">
    <property type="entry name" value="BLR0328 PROTEIN"/>
    <property type="match status" value="1"/>
</dbReference>
<reference evidence="3" key="1">
    <citation type="submission" date="2022-10" db="EMBL/GenBank/DDBJ databases">
        <title>The WGS of Solirubrobacter phytolaccae KCTC 29190.</title>
        <authorList>
            <person name="Jiang Z."/>
        </authorList>
    </citation>
    <scope>NUCLEOTIDE SEQUENCE</scope>
    <source>
        <strain evidence="3">KCTC 29190</strain>
    </source>
</reference>
<protein>
    <submittedName>
        <fullName evidence="3">FIST C-terminal domain-containing protein</fullName>
    </submittedName>
</protein>
<dbReference type="EMBL" id="JAPDDP010000141">
    <property type="protein sequence ID" value="MDA0185749.1"/>
    <property type="molecule type" value="Genomic_DNA"/>
</dbReference>
<evidence type="ECO:0000259" key="1">
    <source>
        <dbReference type="SMART" id="SM00897"/>
    </source>
</evidence>
<evidence type="ECO:0000259" key="2">
    <source>
        <dbReference type="SMART" id="SM01204"/>
    </source>
</evidence>
<keyword evidence="4" id="KW-1185">Reference proteome</keyword>
<feature type="domain" description="FIST C-domain" evidence="2">
    <location>
        <begin position="226"/>
        <end position="370"/>
    </location>
</feature>
<dbReference type="SMART" id="SM01204">
    <property type="entry name" value="FIST_C"/>
    <property type="match status" value="1"/>
</dbReference>
<dbReference type="Pfam" id="PF10442">
    <property type="entry name" value="FIST_C"/>
    <property type="match status" value="1"/>
</dbReference>
<dbReference type="PANTHER" id="PTHR40252">
    <property type="entry name" value="BLR0328 PROTEIN"/>
    <property type="match status" value="1"/>
</dbReference>
<dbReference type="InterPro" id="IPR019494">
    <property type="entry name" value="FIST_C"/>
</dbReference>
<dbReference type="SMART" id="SM00897">
    <property type="entry name" value="FIST"/>
    <property type="match status" value="1"/>
</dbReference>
<dbReference type="AlphaFoldDB" id="A0A9X3SBN4"/>
<dbReference type="InterPro" id="IPR013702">
    <property type="entry name" value="FIST_domain_N"/>
</dbReference>
<comment type="caution">
    <text evidence="3">The sequence shown here is derived from an EMBL/GenBank/DDBJ whole genome shotgun (WGS) entry which is preliminary data.</text>
</comment>
<sequence length="387" mass="39119">MTIARWVGVGESVDTDSAAAGASARASALAGRDAARLLIVFASPAHDLPALLRGIAPGDVPLVGCSTAGEIATSGPGDHGVVVLALGGPGFAACTRVATGASKRLREAGAEVAECLQTVEPRPHRALLLLSDGLAGDQQAIVRGAYDVAGSGVPLVGGCAGDDLAMRATFQLYGEQVLQDAVIGVALGSDAPLGIGVQHGWQRVGEPVLVTSSAGNRVFTLDDRPALDVYLERLEAPAEVWDDPAAFTLFALSHPLGLGRRSGEDHVRFVGGANFEDRSLGCIAEVPQGGIAFFMEGDSESVLTATDGACAGALAALDGAPALGVLAFDCIARRSVLGAAGIADEVSRIGAACGGAPVAGFYTYGEIARTRGISGFHNQTLVVMALA</sequence>
<gene>
    <name evidence="3" type="ORF">OJ997_35925</name>
</gene>
<proteinExistence type="predicted"/>
<dbReference type="Pfam" id="PF08495">
    <property type="entry name" value="FIST"/>
    <property type="match status" value="1"/>
</dbReference>